<evidence type="ECO:0000256" key="1">
    <source>
        <dbReference type="SAM" id="Coils"/>
    </source>
</evidence>
<dbReference type="PROSITE" id="PS50181">
    <property type="entry name" value="FBOX"/>
    <property type="match status" value="1"/>
</dbReference>
<feature type="domain" description="F-box" evidence="2">
    <location>
        <begin position="53"/>
        <end position="101"/>
    </location>
</feature>
<proteinExistence type="predicted"/>
<protein>
    <recommendedName>
        <fullName evidence="2">F-box domain-containing protein</fullName>
    </recommendedName>
</protein>
<evidence type="ECO:0000259" key="2">
    <source>
        <dbReference type="PROSITE" id="PS50181"/>
    </source>
</evidence>
<sequence>MVSTRLMSSTNNGSATDNIGNLALVGYSKFNRYSASNNTSHETPSISTSSRSTVTFLDLPQEIIEKILSYLSFKNVCSLRLVCRNIDHIGGHILNLTFQRLQSQMLQRFQYIKSKMPRRESARRNHHLACECDIVETLHMRLTLLQMSFGKHIERKHCCFFPGEILDEVYNILHYIKVTPKLARPYKVTDELFDLSTMAMEYFKEKIEPDLPEITCFGTDFLDFTGTFSSSNSGKYLALDSSPLSSEEVKESDLPTCTNTLEKANLAEPLPQSNMVLRKRIRKIKQGMKRYNCQLSLLRQDLRMCKRKTAEQQKQISEQQKQLAEQQKQTLEYAARLDEYDKKNEEISRKFSTLLQELNKCKTELQYWRSKSPATPPFCSSCGNLVVPPSEEIHALVNQGVIPEGFGLNSSPDCDFKPIAGSSTDDHNTNDLALLDVSDKEASVVENDLNVKNPKRKASELKETPVNTVVLKKKHALKVRSKRLKM</sequence>
<dbReference type="EMBL" id="JARPUR010000002">
    <property type="protein sequence ID" value="KAK4881814.1"/>
    <property type="molecule type" value="Genomic_DNA"/>
</dbReference>
<dbReference type="InterPro" id="IPR036047">
    <property type="entry name" value="F-box-like_dom_sf"/>
</dbReference>
<dbReference type="Pfam" id="PF00646">
    <property type="entry name" value="F-box"/>
    <property type="match status" value="1"/>
</dbReference>
<name>A0AAN7PC63_9COLE</name>
<dbReference type="PANTHER" id="PTHR13252:SF1">
    <property type="entry name" value="DAMPENED, ISOFORM A"/>
    <property type="match status" value="1"/>
</dbReference>
<keyword evidence="1" id="KW-0175">Coiled coil</keyword>
<dbReference type="Proteomes" id="UP001353858">
    <property type="component" value="Unassembled WGS sequence"/>
</dbReference>
<organism evidence="3 4">
    <name type="scientific">Aquatica leii</name>
    <dbReference type="NCBI Taxonomy" id="1421715"/>
    <lineage>
        <taxon>Eukaryota</taxon>
        <taxon>Metazoa</taxon>
        <taxon>Ecdysozoa</taxon>
        <taxon>Arthropoda</taxon>
        <taxon>Hexapoda</taxon>
        <taxon>Insecta</taxon>
        <taxon>Pterygota</taxon>
        <taxon>Neoptera</taxon>
        <taxon>Endopterygota</taxon>
        <taxon>Coleoptera</taxon>
        <taxon>Polyphaga</taxon>
        <taxon>Elateriformia</taxon>
        <taxon>Elateroidea</taxon>
        <taxon>Lampyridae</taxon>
        <taxon>Luciolinae</taxon>
        <taxon>Aquatica</taxon>
    </lineage>
</organism>
<reference evidence="4" key="1">
    <citation type="submission" date="2023-01" db="EMBL/GenBank/DDBJ databases">
        <title>Key to firefly adult light organ development and bioluminescence: homeobox transcription factors regulate luciferase expression and transportation to peroxisome.</title>
        <authorList>
            <person name="Fu X."/>
        </authorList>
    </citation>
    <scope>NUCLEOTIDE SEQUENCE [LARGE SCALE GENOMIC DNA]</scope>
</reference>
<evidence type="ECO:0000313" key="3">
    <source>
        <dbReference type="EMBL" id="KAK4881814.1"/>
    </source>
</evidence>
<dbReference type="SUPFAM" id="SSF81383">
    <property type="entry name" value="F-box domain"/>
    <property type="match status" value="1"/>
</dbReference>
<dbReference type="Gene3D" id="1.20.1280.50">
    <property type="match status" value="1"/>
</dbReference>
<dbReference type="GO" id="GO:0003713">
    <property type="term" value="F:transcription coactivator activity"/>
    <property type="evidence" value="ECO:0007669"/>
    <property type="project" value="TreeGrafter"/>
</dbReference>
<dbReference type="InterPro" id="IPR001810">
    <property type="entry name" value="F-box_dom"/>
</dbReference>
<comment type="caution">
    <text evidence="3">The sequence shown here is derived from an EMBL/GenBank/DDBJ whole genome shotgun (WGS) entry which is preliminary data.</text>
</comment>
<dbReference type="AlphaFoldDB" id="A0AAN7PC63"/>
<evidence type="ECO:0000313" key="4">
    <source>
        <dbReference type="Proteomes" id="UP001353858"/>
    </source>
</evidence>
<dbReference type="GO" id="GO:0005634">
    <property type="term" value="C:nucleus"/>
    <property type="evidence" value="ECO:0007669"/>
    <property type="project" value="TreeGrafter"/>
</dbReference>
<dbReference type="PANTHER" id="PTHR13252">
    <property type="entry name" value="F-BOX ONLY PROTEIN 28"/>
    <property type="match status" value="1"/>
</dbReference>
<dbReference type="CDD" id="cd22100">
    <property type="entry name" value="F-box_FBXO28"/>
    <property type="match status" value="1"/>
</dbReference>
<accession>A0AAN7PC63</accession>
<keyword evidence="4" id="KW-1185">Reference proteome</keyword>
<dbReference type="SMART" id="SM00256">
    <property type="entry name" value="FBOX"/>
    <property type="match status" value="1"/>
</dbReference>
<feature type="coiled-coil region" evidence="1">
    <location>
        <begin position="288"/>
        <end position="357"/>
    </location>
</feature>
<dbReference type="InterPro" id="IPR039719">
    <property type="entry name" value="FBXO28"/>
</dbReference>
<gene>
    <name evidence="3" type="ORF">RN001_005133</name>
</gene>